<feature type="chain" id="PRO_5045508542" evidence="1">
    <location>
        <begin position="26"/>
        <end position="447"/>
    </location>
</feature>
<organism evidence="3 4">
    <name type="scientific">Aplysia californica</name>
    <name type="common">California sea hare</name>
    <dbReference type="NCBI Taxonomy" id="6500"/>
    <lineage>
        <taxon>Eukaryota</taxon>
        <taxon>Metazoa</taxon>
        <taxon>Spiralia</taxon>
        <taxon>Lophotrochozoa</taxon>
        <taxon>Mollusca</taxon>
        <taxon>Gastropoda</taxon>
        <taxon>Heterobranchia</taxon>
        <taxon>Euthyneura</taxon>
        <taxon>Tectipleura</taxon>
        <taxon>Aplysiida</taxon>
        <taxon>Aplysioidea</taxon>
        <taxon>Aplysiidae</taxon>
        <taxon>Aplysia</taxon>
    </lineage>
</organism>
<dbReference type="Gene3D" id="2.60.120.650">
    <property type="entry name" value="Cupin"/>
    <property type="match status" value="1"/>
</dbReference>
<name>A0ABM0JYH2_APLCA</name>
<evidence type="ECO:0000256" key="1">
    <source>
        <dbReference type="SAM" id="SignalP"/>
    </source>
</evidence>
<feature type="domain" description="JmjC" evidence="2">
    <location>
        <begin position="151"/>
        <end position="315"/>
    </location>
</feature>
<dbReference type="RefSeq" id="XP_005104510.2">
    <property type="nucleotide sequence ID" value="XM_005104453.2"/>
</dbReference>
<dbReference type="InterPro" id="IPR041667">
    <property type="entry name" value="Cupin_8"/>
</dbReference>
<dbReference type="Proteomes" id="UP000694888">
    <property type="component" value="Unplaced"/>
</dbReference>
<keyword evidence="1" id="KW-0732">Signal</keyword>
<dbReference type="Pfam" id="PF13621">
    <property type="entry name" value="Cupin_8"/>
    <property type="match status" value="1"/>
</dbReference>
<dbReference type="PROSITE" id="PS51184">
    <property type="entry name" value="JMJC"/>
    <property type="match status" value="1"/>
</dbReference>
<dbReference type="PANTHER" id="PTHR12461">
    <property type="entry name" value="HYPOXIA-INDUCIBLE FACTOR 1 ALPHA INHIBITOR-RELATED"/>
    <property type="match status" value="1"/>
</dbReference>
<feature type="signal peptide" evidence="1">
    <location>
        <begin position="1"/>
        <end position="25"/>
    </location>
</feature>
<protein>
    <submittedName>
        <fullName evidence="4">Uncharacterized protein LOC101847982</fullName>
    </submittedName>
</protein>
<dbReference type="GeneID" id="101847982"/>
<evidence type="ECO:0000259" key="2">
    <source>
        <dbReference type="PROSITE" id="PS51184"/>
    </source>
</evidence>
<evidence type="ECO:0000313" key="4">
    <source>
        <dbReference type="RefSeq" id="XP_005104510.2"/>
    </source>
</evidence>
<dbReference type="SUPFAM" id="SSF51197">
    <property type="entry name" value="Clavaminate synthase-like"/>
    <property type="match status" value="1"/>
</dbReference>
<accession>A0ABM0JYH2</accession>
<gene>
    <name evidence="4" type="primary">LOC101847982</name>
</gene>
<keyword evidence="3" id="KW-1185">Reference proteome</keyword>
<dbReference type="InterPro" id="IPR003347">
    <property type="entry name" value="JmjC_dom"/>
</dbReference>
<sequence length="447" mass="50779">MSGVCVAMSLLTILVASCCVQWVVAIKGGFIKDQAMDAVFPGPVYKQDKSLPVGHMRPLGWQREPDGPIREFEEMPAAREFFEDFIDKSLPAVFRNGVKDAPAFTTWEDDNYLSQKYGHLNVSVRLKMGRHRDKVLSEGQVMKFQKFLFDYMYDELYLASVIPREMMDELPLPKCVRCGTVAERLLSSQLWMSSGGTSSLVHSHDDHLLHCVLFGRRDFILINGAHKKSFDYHDDYPNSRGGHSDMTTDMINVFRYKSIPNVPWIWSTLYAGDCLFVPAGYLHQVRSYGRSVSVTLEFAPLSSFDDTGCMLMEEEFVPLSDALYYLAFEEGELRLSETEMDAEQLRSLLLVLMGRDDVISENKFSHFYHEVLGTGKEITTGSDVFAYMTSGEGESQLTRKDVNSMSAQVLLEVATAFNEGYINRKKAREAQAKMPRTKIHRGLKEEF</sequence>
<proteinExistence type="predicted"/>
<dbReference type="SMART" id="SM00558">
    <property type="entry name" value="JmjC"/>
    <property type="match status" value="1"/>
</dbReference>
<dbReference type="PANTHER" id="PTHR12461:SF53">
    <property type="entry name" value="JMJC DOMAIN-CONTAINING PROTEIN"/>
    <property type="match status" value="1"/>
</dbReference>
<reference evidence="4" key="1">
    <citation type="submission" date="2025-08" db="UniProtKB">
        <authorList>
            <consortium name="RefSeq"/>
        </authorList>
    </citation>
    <scope>IDENTIFICATION</scope>
</reference>
<evidence type="ECO:0000313" key="3">
    <source>
        <dbReference type="Proteomes" id="UP000694888"/>
    </source>
</evidence>